<dbReference type="Gene3D" id="3.40.630.10">
    <property type="entry name" value="Zn peptidases"/>
    <property type="match status" value="1"/>
</dbReference>
<feature type="active site" description="Proton donor/acceptor" evidence="5">
    <location>
        <position position="476"/>
    </location>
</feature>
<name>A0A285X619_9FLAO</name>
<dbReference type="SMART" id="SM00644">
    <property type="entry name" value="Ami_2"/>
    <property type="match status" value="1"/>
</dbReference>
<dbReference type="AlphaFoldDB" id="A0A285X619"/>
<organism evidence="7 8">
    <name type="scientific">Salinimicrobium sediminis</name>
    <dbReference type="NCBI Taxonomy" id="1343891"/>
    <lineage>
        <taxon>Bacteria</taxon>
        <taxon>Pseudomonadati</taxon>
        <taxon>Bacteroidota</taxon>
        <taxon>Flavobacteriia</taxon>
        <taxon>Flavobacteriales</taxon>
        <taxon>Flavobacteriaceae</taxon>
        <taxon>Salinimicrobium</taxon>
    </lineage>
</organism>
<dbReference type="Proteomes" id="UP000219193">
    <property type="component" value="Unassembled WGS sequence"/>
</dbReference>
<dbReference type="GO" id="GO:0004181">
    <property type="term" value="F:metallocarboxypeptidase activity"/>
    <property type="evidence" value="ECO:0007669"/>
    <property type="project" value="InterPro"/>
</dbReference>
<accession>A0A285X619</accession>
<reference evidence="8" key="1">
    <citation type="submission" date="2017-09" db="EMBL/GenBank/DDBJ databases">
        <authorList>
            <person name="Varghese N."/>
            <person name="Submissions S."/>
        </authorList>
    </citation>
    <scope>NUCLEOTIDE SEQUENCE [LARGE SCALE GENOMIC DNA]</scope>
    <source>
        <strain evidence="8">CGMCC 1.12641</strain>
    </source>
</reference>
<dbReference type="GO" id="GO:0009254">
    <property type="term" value="P:peptidoglycan turnover"/>
    <property type="evidence" value="ECO:0007669"/>
    <property type="project" value="TreeGrafter"/>
</dbReference>
<dbReference type="EC" id="3.5.1.28" evidence="2"/>
<gene>
    <name evidence="7" type="ORF">SAMN06296241_2344</name>
</gene>
<dbReference type="SUPFAM" id="SSF53187">
    <property type="entry name" value="Zn-dependent exopeptidases"/>
    <property type="match status" value="1"/>
</dbReference>
<comment type="similarity">
    <text evidence="5">Belongs to the peptidase M14 family.</text>
</comment>
<dbReference type="InterPro" id="IPR036505">
    <property type="entry name" value="Amidase/PGRP_sf"/>
</dbReference>
<evidence type="ECO:0000256" key="2">
    <source>
        <dbReference type="ARBA" id="ARBA00011901"/>
    </source>
</evidence>
<dbReference type="InterPro" id="IPR002502">
    <property type="entry name" value="Amidase_domain"/>
</dbReference>
<dbReference type="SUPFAM" id="SSF55846">
    <property type="entry name" value="N-acetylmuramoyl-L-alanine amidase-like"/>
    <property type="match status" value="1"/>
</dbReference>
<evidence type="ECO:0000256" key="1">
    <source>
        <dbReference type="ARBA" id="ARBA00001561"/>
    </source>
</evidence>
<keyword evidence="8" id="KW-1185">Reference proteome</keyword>
<evidence type="ECO:0000313" key="8">
    <source>
        <dbReference type="Proteomes" id="UP000219193"/>
    </source>
</evidence>
<dbReference type="PROSITE" id="PS52035">
    <property type="entry name" value="PEPTIDASE_M14"/>
    <property type="match status" value="1"/>
</dbReference>
<evidence type="ECO:0000259" key="6">
    <source>
        <dbReference type="PROSITE" id="PS52035"/>
    </source>
</evidence>
<dbReference type="RefSeq" id="WP_317042532.1">
    <property type="nucleotide sequence ID" value="NZ_OCMF01000003.1"/>
</dbReference>
<evidence type="ECO:0000313" key="7">
    <source>
        <dbReference type="EMBL" id="SOC80787.1"/>
    </source>
</evidence>
<dbReference type="EMBL" id="OCMF01000003">
    <property type="protein sequence ID" value="SOC80787.1"/>
    <property type="molecule type" value="Genomic_DNA"/>
</dbReference>
<dbReference type="PROSITE" id="PS51257">
    <property type="entry name" value="PROKAR_LIPOPROTEIN"/>
    <property type="match status" value="1"/>
</dbReference>
<evidence type="ECO:0000256" key="3">
    <source>
        <dbReference type="ARBA" id="ARBA00022801"/>
    </source>
</evidence>
<dbReference type="Pfam" id="PF01510">
    <property type="entry name" value="Amidase_2"/>
    <property type="match status" value="1"/>
</dbReference>
<dbReference type="InterPro" id="IPR000834">
    <property type="entry name" value="Peptidase_M14"/>
</dbReference>
<keyword evidence="4" id="KW-0961">Cell wall biogenesis/degradation</keyword>
<dbReference type="GO" id="GO:0006508">
    <property type="term" value="P:proteolysis"/>
    <property type="evidence" value="ECO:0007669"/>
    <property type="project" value="InterPro"/>
</dbReference>
<dbReference type="GO" id="GO:0009253">
    <property type="term" value="P:peptidoglycan catabolic process"/>
    <property type="evidence" value="ECO:0007669"/>
    <property type="project" value="InterPro"/>
</dbReference>
<protein>
    <recommendedName>
        <fullName evidence="2">N-acetylmuramoyl-L-alanine amidase</fullName>
        <ecNumber evidence="2">3.5.1.28</ecNumber>
    </recommendedName>
</protein>
<dbReference type="InterPro" id="IPR051206">
    <property type="entry name" value="NAMLAA_amidase_2"/>
</dbReference>
<evidence type="ECO:0000256" key="5">
    <source>
        <dbReference type="PROSITE-ProRule" id="PRU01379"/>
    </source>
</evidence>
<dbReference type="Gene3D" id="3.40.80.10">
    <property type="entry name" value="Peptidoglycan recognition protein-like"/>
    <property type="match status" value="1"/>
</dbReference>
<proteinExistence type="inferred from homology"/>
<comment type="catalytic activity">
    <reaction evidence="1">
        <text>Hydrolyzes the link between N-acetylmuramoyl residues and L-amino acid residues in certain cell-wall glycopeptides.</text>
        <dbReference type="EC" id="3.5.1.28"/>
    </reaction>
</comment>
<dbReference type="GO" id="GO:0071555">
    <property type="term" value="P:cell wall organization"/>
    <property type="evidence" value="ECO:0007669"/>
    <property type="project" value="UniProtKB-KW"/>
</dbReference>
<dbReference type="PANTHER" id="PTHR30417">
    <property type="entry name" value="N-ACETYLMURAMOYL-L-ALANINE AMIDASE AMID"/>
    <property type="match status" value="1"/>
</dbReference>
<evidence type="ECO:0000256" key="4">
    <source>
        <dbReference type="ARBA" id="ARBA00023316"/>
    </source>
</evidence>
<sequence length="695" mass="78979">MRYLLFLLASLILISCGSSRKNPPSRIIDRPIVFDEEREQLSLDYMKERYGLEQEQPVIEPKMVVLHWTAIPTLERSFEAFKNPTLPGARTEIAGAGNLNVSTQFLVDRDGTIYRLMPETTMGRHVIGLNHAAIGVENVGGTPETPLTEAQVEANIWLVRYLKSKYDIQYVIGHHEYTNFEDHELWLEKDESYRTQKSDPGEEFMAKVRAATADLQFKPLPEPVRNETFPLIRDIVEDYEKYKENTLEERRIKHEDILPLIAKWKDHELFEVNKVGTSIEGRSLNLISVGSGDTDVLLWSQMHGDESTATMAVFDILNFLADDSFQQEKQELLQNVRLHFLPMLNPDGAEEFQRRNALGIDVNRDALRLQSPEAQSLKRIRDSLDADFGFNLHDQSRYYNAEGTEKPATISFLAPAYDYEKSVNDVRGNAMKLIVQMNELLQEYASGNVGRYNDDFEPRAFGDNIQKWGTSTILIESGGFPDDREKQEIRKLNFLAILAAIFSISEEDYKRAAIADYSKIPENDSKLYDLKLTGLQYELLGDQYILDLGINHSEIPSKGEQKFYFRSNIADQGDLSTNYGYQAIDVSGFSLKPGKIYPQTLPNLKAAEKLDFSDLLSEGIAYVKVKDLPKGQNYTNYPIIIVGERFRAPEKIEVGMNPTFFLQKTGESGYAVINGFVISLDGSAPKIENGLIIRN</sequence>
<dbReference type="GO" id="GO:0008745">
    <property type="term" value="F:N-acetylmuramoyl-L-alanine amidase activity"/>
    <property type="evidence" value="ECO:0007669"/>
    <property type="project" value="UniProtKB-EC"/>
</dbReference>
<keyword evidence="3" id="KW-0378">Hydrolase</keyword>
<feature type="domain" description="Peptidase M14" evidence="6">
    <location>
        <begin position="243"/>
        <end position="504"/>
    </location>
</feature>
<dbReference type="Pfam" id="PF00246">
    <property type="entry name" value="Peptidase_M14"/>
    <property type="match status" value="1"/>
</dbReference>
<dbReference type="CDD" id="cd06583">
    <property type="entry name" value="PGRP"/>
    <property type="match status" value="1"/>
</dbReference>
<dbReference type="PANTHER" id="PTHR30417:SF1">
    <property type="entry name" value="N-ACETYLMURAMOYL-L-ALANINE AMIDASE AMID"/>
    <property type="match status" value="1"/>
</dbReference>
<dbReference type="GO" id="GO:0008270">
    <property type="term" value="F:zinc ion binding"/>
    <property type="evidence" value="ECO:0007669"/>
    <property type="project" value="InterPro"/>
</dbReference>